<dbReference type="Proteomes" id="UP000238312">
    <property type="component" value="Unassembled WGS sequence"/>
</dbReference>
<sequence>MNSPVEDRLREALTDAGATIDTSTLRPLRSPERRRFRMDLRMVSVATAVVLAGTAAFAAFGPGGGDQDSAVTMNPPAVQSKQSELVAFLCTASSKQERCGAGDVPADRIQQIETTLKELPQVESVRYTSRASAYESLSRDFAQNQAVLKAVKITDVPASFTMTLSQGADVSETLGRLRSVTDIDQVVNPTDGPPWEQTAEQREWPLKVFLCKKDTMMPACGAKRSKNQVVKEGKGATPAEKKALEELMGKMPEVAKYEYIDEQASYEDFRKAFETNQALLDATRPEDLPAAFRLKLKPGSSAQAVLSKLREQPGVAATYHLPCSDSAALSFTYGIELPESEVCPANG</sequence>
<dbReference type="Gene3D" id="3.30.70.3040">
    <property type="match status" value="2"/>
</dbReference>
<dbReference type="InterPro" id="IPR040690">
    <property type="entry name" value="FtsX_ECD"/>
</dbReference>
<keyword evidence="1" id="KW-0472">Membrane</keyword>
<organism evidence="3 4">
    <name type="scientific">Nonomuraea fuscirosea</name>
    <dbReference type="NCBI Taxonomy" id="1291556"/>
    <lineage>
        <taxon>Bacteria</taxon>
        <taxon>Bacillati</taxon>
        <taxon>Actinomycetota</taxon>
        <taxon>Actinomycetes</taxon>
        <taxon>Streptosporangiales</taxon>
        <taxon>Streptosporangiaceae</taxon>
        <taxon>Nonomuraea</taxon>
    </lineage>
</organism>
<dbReference type="AlphaFoldDB" id="A0A2T0MXM3"/>
<dbReference type="PANTHER" id="PTHR47755">
    <property type="entry name" value="CELL DIVISION PROTEIN FTSX"/>
    <property type="match status" value="1"/>
</dbReference>
<keyword evidence="1" id="KW-1133">Transmembrane helix</keyword>
<feature type="domain" description="FtsX extracellular" evidence="2">
    <location>
        <begin position="207"/>
        <end position="316"/>
    </location>
</feature>
<dbReference type="PANTHER" id="PTHR47755:SF1">
    <property type="entry name" value="CELL DIVISION PROTEIN FTSX"/>
    <property type="match status" value="1"/>
</dbReference>
<evidence type="ECO:0000259" key="2">
    <source>
        <dbReference type="Pfam" id="PF18075"/>
    </source>
</evidence>
<dbReference type="Pfam" id="PF18075">
    <property type="entry name" value="FtsX_ECD"/>
    <property type="match status" value="2"/>
</dbReference>
<evidence type="ECO:0000313" key="4">
    <source>
        <dbReference type="Proteomes" id="UP000238312"/>
    </source>
</evidence>
<comment type="caution">
    <text evidence="3">The sequence shown here is derived from an EMBL/GenBank/DDBJ whole genome shotgun (WGS) entry which is preliminary data.</text>
</comment>
<keyword evidence="4" id="KW-1185">Reference proteome</keyword>
<dbReference type="InterPro" id="IPR004513">
    <property type="entry name" value="FtsX"/>
</dbReference>
<evidence type="ECO:0000256" key="1">
    <source>
        <dbReference type="SAM" id="Phobius"/>
    </source>
</evidence>
<reference evidence="3 4" key="1">
    <citation type="submission" date="2018-03" db="EMBL/GenBank/DDBJ databases">
        <title>Genomic Encyclopedia of Type Strains, Phase III (KMG-III): the genomes of soil and plant-associated and newly described type strains.</title>
        <authorList>
            <person name="Whitman W."/>
        </authorList>
    </citation>
    <scope>NUCLEOTIDE SEQUENCE [LARGE SCALE GENOMIC DNA]</scope>
    <source>
        <strain evidence="3 4">CGMCC 4.7104</strain>
    </source>
</reference>
<accession>A0A2T0MXM3</accession>
<dbReference type="GO" id="GO:0016020">
    <property type="term" value="C:membrane"/>
    <property type="evidence" value="ECO:0007669"/>
    <property type="project" value="InterPro"/>
</dbReference>
<dbReference type="OrthoDB" id="9812531at2"/>
<proteinExistence type="predicted"/>
<feature type="transmembrane region" description="Helical" evidence="1">
    <location>
        <begin position="40"/>
        <end position="60"/>
    </location>
</feature>
<dbReference type="GO" id="GO:0051301">
    <property type="term" value="P:cell division"/>
    <property type="evidence" value="ECO:0007669"/>
    <property type="project" value="InterPro"/>
</dbReference>
<keyword evidence="1" id="KW-0812">Transmembrane</keyword>
<feature type="domain" description="FtsX extracellular" evidence="2">
    <location>
        <begin position="87"/>
        <end position="186"/>
    </location>
</feature>
<evidence type="ECO:0000313" key="3">
    <source>
        <dbReference type="EMBL" id="PRX63820.1"/>
    </source>
</evidence>
<name>A0A2T0MXM3_9ACTN</name>
<gene>
    <name evidence="3" type="ORF">B0I32_110273</name>
</gene>
<dbReference type="EMBL" id="PVNG01000010">
    <property type="protein sequence ID" value="PRX63820.1"/>
    <property type="molecule type" value="Genomic_DNA"/>
</dbReference>
<dbReference type="RefSeq" id="WP_146178296.1">
    <property type="nucleotide sequence ID" value="NZ_PVNG01000010.1"/>
</dbReference>
<protein>
    <recommendedName>
        <fullName evidence="2">FtsX extracellular domain-containing protein</fullName>
    </recommendedName>
</protein>